<proteinExistence type="predicted"/>
<evidence type="ECO:0008006" key="5">
    <source>
        <dbReference type="Google" id="ProtNLM"/>
    </source>
</evidence>
<dbReference type="RefSeq" id="WP_145384570.1">
    <property type="nucleotide sequence ID" value="NZ_CP037423.1"/>
</dbReference>
<dbReference type="PANTHER" id="PTHR22901:SF0">
    <property type="entry name" value="SIALATE O-ACETYLESTERASE"/>
    <property type="match status" value="1"/>
</dbReference>
<organism evidence="3 4">
    <name type="scientific">Stieleria neptunia</name>
    <dbReference type="NCBI Taxonomy" id="2527979"/>
    <lineage>
        <taxon>Bacteria</taxon>
        <taxon>Pseudomonadati</taxon>
        <taxon>Planctomycetota</taxon>
        <taxon>Planctomycetia</taxon>
        <taxon>Pirellulales</taxon>
        <taxon>Pirellulaceae</taxon>
        <taxon>Stieleria</taxon>
    </lineage>
</organism>
<dbReference type="InterPro" id="IPR039329">
    <property type="entry name" value="SIAE"/>
</dbReference>
<dbReference type="PANTHER" id="PTHR22901">
    <property type="entry name" value="SIALATE O-ACETYLESTERASE"/>
    <property type="match status" value="1"/>
</dbReference>
<evidence type="ECO:0000313" key="3">
    <source>
        <dbReference type="EMBL" id="QDV40747.1"/>
    </source>
</evidence>
<dbReference type="KEGG" id="snep:Enr13x_05830"/>
<dbReference type="InterPro" id="IPR036514">
    <property type="entry name" value="SGNH_hydro_sf"/>
</dbReference>
<evidence type="ECO:0000313" key="4">
    <source>
        <dbReference type="Proteomes" id="UP000319004"/>
    </source>
</evidence>
<dbReference type="Proteomes" id="UP000319004">
    <property type="component" value="Chromosome"/>
</dbReference>
<keyword evidence="2" id="KW-0732">Signal</keyword>
<feature type="region of interest" description="Disordered" evidence="1">
    <location>
        <begin position="249"/>
        <end position="278"/>
    </location>
</feature>
<dbReference type="GO" id="GO:0001681">
    <property type="term" value="F:sialate O-acetylesterase activity"/>
    <property type="evidence" value="ECO:0007669"/>
    <property type="project" value="InterPro"/>
</dbReference>
<dbReference type="AlphaFoldDB" id="A0A518HIR7"/>
<sequence precursor="true">MHRFVLVLALGLTCPAVAFAELSVPRFFSDHMVLQRERSAPIWGTATPGADVTLDFNGTTATTKADAAGKWRVGIQTGAADASGSTLTIRSGGETIKIDDVLIGEVWFASGQSNMAFTMRGAASYDAARAESDLPAIRMFNAAATTAVEPQDDIAGQWSVCSPDTLASYSAVAFFFARKLHQELDVPVGVIKSAWGGKPVETFTSRQALETLPGTKRLVDAVIKADKAYDPEKAKVAYQARLDQWQADAAERRNRPNEQRARAPRKPTPPKRPLNTEGKPGVLFNAMIHPFVGYAMRGAIWYQGEANAKPGAVPYDQTLPLMIRDWRQRWDDEFSFYYVQLANFRGASTEPGTPDPWALLQDRMRLILDTTPKTGMAIINDVGAAGDIHPKNKKDPGERLARWALAKDYGRDLVYSGPLYRDSKIEGNAIRVTFDQAGEGLKSRDGEALKRFEIAGKDQQWHWADAKTVGKDTVLVSSDEVPAPVAVRYAWASNPEGANLVNSEGLPASVFRSDDWDDVTGSARPSARKTTRGR</sequence>
<keyword evidence="4" id="KW-1185">Reference proteome</keyword>
<evidence type="ECO:0000256" key="1">
    <source>
        <dbReference type="SAM" id="MobiDB-lite"/>
    </source>
</evidence>
<accession>A0A518HIR7</accession>
<evidence type="ECO:0000256" key="2">
    <source>
        <dbReference type="SAM" id="SignalP"/>
    </source>
</evidence>
<dbReference type="InterPro" id="IPR013783">
    <property type="entry name" value="Ig-like_fold"/>
</dbReference>
<name>A0A518HIR7_9BACT</name>
<gene>
    <name evidence="3" type="ORF">Enr13x_05830</name>
</gene>
<feature type="compositionally biased region" description="Basic and acidic residues" evidence="1">
    <location>
        <begin position="249"/>
        <end position="261"/>
    </location>
</feature>
<feature type="region of interest" description="Disordered" evidence="1">
    <location>
        <begin position="511"/>
        <end position="534"/>
    </location>
</feature>
<reference evidence="3 4" key="1">
    <citation type="submission" date="2019-03" db="EMBL/GenBank/DDBJ databases">
        <title>Deep-cultivation of Planctomycetes and their phenomic and genomic characterization uncovers novel biology.</title>
        <authorList>
            <person name="Wiegand S."/>
            <person name="Jogler M."/>
            <person name="Boedeker C."/>
            <person name="Pinto D."/>
            <person name="Vollmers J."/>
            <person name="Rivas-Marin E."/>
            <person name="Kohn T."/>
            <person name="Peeters S.H."/>
            <person name="Heuer A."/>
            <person name="Rast P."/>
            <person name="Oberbeckmann S."/>
            <person name="Bunk B."/>
            <person name="Jeske O."/>
            <person name="Meyerdierks A."/>
            <person name="Storesund J.E."/>
            <person name="Kallscheuer N."/>
            <person name="Luecker S."/>
            <person name="Lage O.M."/>
            <person name="Pohl T."/>
            <person name="Merkel B.J."/>
            <person name="Hornburger P."/>
            <person name="Mueller R.-W."/>
            <person name="Bruemmer F."/>
            <person name="Labrenz M."/>
            <person name="Spormann A.M."/>
            <person name="Op den Camp H."/>
            <person name="Overmann J."/>
            <person name="Amann R."/>
            <person name="Jetten M.S.M."/>
            <person name="Mascher T."/>
            <person name="Medema M.H."/>
            <person name="Devos D.P."/>
            <person name="Kaster A.-K."/>
            <person name="Ovreas L."/>
            <person name="Rohde M."/>
            <person name="Galperin M.Y."/>
            <person name="Jogler C."/>
        </authorList>
    </citation>
    <scope>NUCLEOTIDE SEQUENCE [LARGE SCALE GENOMIC DNA]</scope>
    <source>
        <strain evidence="3 4">Enr13</strain>
    </source>
</reference>
<feature type="signal peptide" evidence="2">
    <location>
        <begin position="1"/>
        <end position="20"/>
    </location>
</feature>
<feature type="chain" id="PRO_5022170665" description="Sialate O-acetylesterase domain-containing protein" evidence="2">
    <location>
        <begin position="21"/>
        <end position="534"/>
    </location>
</feature>
<dbReference type="SUPFAM" id="SSF52266">
    <property type="entry name" value="SGNH hydrolase"/>
    <property type="match status" value="1"/>
</dbReference>
<dbReference type="Gene3D" id="3.40.50.1110">
    <property type="entry name" value="SGNH hydrolase"/>
    <property type="match status" value="1"/>
</dbReference>
<dbReference type="OrthoDB" id="9795554at2"/>
<dbReference type="GO" id="GO:0005975">
    <property type="term" value="P:carbohydrate metabolic process"/>
    <property type="evidence" value="ECO:0007669"/>
    <property type="project" value="TreeGrafter"/>
</dbReference>
<dbReference type="EMBL" id="CP037423">
    <property type="protein sequence ID" value="QDV40747.1"/>
    <property type="molecule type" value="Genomic_DNA"/>
</dbReference>
<protein>
    <recommendedName>
        <fullName evidence="5">Sialate O-acetylesterase domain-containing protein</fullName>
    </recommendedName>
</protein>
<dbReference type="Gene3D" id="2.60.40.10">
    <property type="entry name" value="Immunoglobulins"/>
    <property type="match status" value="1"/>
</dbReference>